<evidence type="ECO:0000256" key="2">
    <source>
        <dbReference type="ARBA" id="ARBA00007520"/>
    </source>
</evidence>
<dbReference type="InterPro" id="IPR036259">
    <property type="entry name" value="MFS_trans_sf"/>
</dbReference>
<feature type="transmembrane region" description="Helical" evidence="7">
    <location>
        <begin position="523"/>
        <end position="543"/>
    </location>
</feature>
<evidence type="ECO:0000256" key="5">
    <source>
        <dbReference type="ARBA" id="ARBA00023136"/>
    </source>
</evidence>
<protein>
    <recommendedName>
        <fullName evidence="8">Major facilitator superfamily (MFS) profile domain-containing protein</fullName>
    </recommendedName>
</protein>
<dbReference type="CDD" id="cd17502">
    <property type="entry name" value="MFS_Azr1_MDR_like"/>
    <property type="match status" value="1"/>
</dbReference>
<evidence type="ECO:0000256" key="1">
    <source>
        <dbReference type="ARBA" id="ARBA00004141"/>
    </source>
</evidence>
<gene>
    <name evidence="9" type="ORF">N7460_009170</name>
</gene>
<feature type="transmembrane region" description="Helical" evidence="7">
    <location>
        <begin position="117"/>
        <end position="137"/>
    </location>
</feature>
<feature type="transmembrane region" description="Helical" evidence="7">
    <location>
        <begin position="413"/>
        <end position="434"/>
    </location>
</feature>
<evidence type="ECO:0000256" key="7">
    <source>
        <dbReference type="SAM" id="Phobius"/>
    </source>
</evidence>
<feature type="transmembrane region" description="Helical" evidence="7">
    <location>
        <begin position="280"/>
        <end position="299"/>
    </location>
</feature>
<feature type="transmembrane region" description="Helical" evidence="7">
    <location>
        <begin position="176"/>
        <end position="196"/>
    </location>
</feature>
<reference evidence="9" key="1">
    <citation type="journal article" date="2023" name="IMA Fungus">
        <title>Comparative genomic study of the Penicillium genus elucidates a diverse pangenome and 15 lateral gene transfer events.</title>
        <authorList>
            <person name="Petersen C."/>
            <person name="Sorensen T."/>
            <person name="Nielsen M.R."/>
            <person name="Sondergaard T.E."/>
            <person name="Sorensen J.L."/>
            <person name="Fitzpatrick D.A."/>
            <person name="Frisvad J.C."/>
            <person name="Nielsen K.L."/>
        </authorList>
    </citation>
    <scope>NUCLEOTIDE SEQUENCE</scope>
    <source>
        <strain evidence="9">IBT 15450</strain>
    </source>
</reference>
<dbReference type="PROSITE" id="PS50850">
    <property type="entry name" value="MFS"/>
    <property type="match status" value="1"/>
</dbReference>
<reference evidence="9" key="2">
    <citation type="submission" date="2023-01" db="EMBL/GenBank/DDBJ databases">
        <authorList>
            <person name="Petersen C."/>
        </authorList>
    </citation>
    <scope>NUCLEOTIDE SEQUENCE</scope>
    <source>
        <strain evidence="9">IBT 15450</strain>
    </source>
</reference>
<organism evidence="9 10">
    <name type="scientific">Penicillium canescens</name>
    <dbReference type="NCBI Taxonomy" id="5083"/>
    <lineage>
        <taxon>Eukaryota</taxon>
        <taxon>Fungi</taxon>
        <taxon>Dikarya</taxon>
        <taxon>Ascomycota</taxon>
        <taxon>Pezizomycotina</taxon>
        <taxon>Eurotiomycetes</taxon>
        <taxon>Eurotiomycetidae</taxon>
        <taxon>Eurotiales</taxon>
        <taxon>Aspergillaceae</taxon>
        <taxon>Penicillium</taxon>
    </lineage>
</organism>
<comment type="similarity">
    <text evidence="2">Belongs to the major facilitator superfamily. TCR/Tet family.</text>
</comment>
<feature type="transmembrane region" description="Helical" evidence="7">
    <location>
        <begin position="356"/>
        <end position="376"/>
    </location>
</feature>
<keyword evidence="3 7" id="KW-0812">Transmembrane</keyword>
<dbReference type="PANTHER" id="PTHR23501:SF155">
    <property type="entry name" value="EFFLUX PUMP AFOB"/>
    <property type="match status" value="1"/>
</dbReference>
<dbReference type="InterPro" id="IPR020846">
    <property type="entry name" value="MFS_dom"/>
</dbReference>
<dbReference type="Proteomes" id="UP001219568">
    <property type="component" value="Unassembled WGS sequence"/>
</dbReference>
<keyword evidence="5 7" id="KW-0472">Membrane</keyword>
<dbReference type="GO" id="GO:0022857">
    <property type="term" value="F:transmembrane transporter activity"/>
    <property type="evidence" value="ECO:0007669"/>
    <property type="project" value="InterPro"/>
</dbReference>
<dbReference type="SUPFAM" id="SSF103473">
    <property type="entry name" value="MFS general substrate transporter"/>
    <property type="match status" value="1"/>
</dbReference>
<evidence type="ECO:0000256" key="4">
    <source>
        <dbReference type="ARBA" id="ARBA00022989"/>
    </source>
</evidence>
<comment type="subcellular location">
    <subcellularLocation>
        <location evidence="1">Membrane</location>
        <topology evidence="1">Multi-pass membrane protein</topology>
    </subcellularLocation>
</comment>
<dbReference type="PANTHER" id="PTHR23501">
    <property type="entry name" value="MAJOR FACILITATOR SUPERFAMILY"/>
    <property type="match status" value="1"/>
</dbReference>
<name>A0AAD6I826_PENCN</name>
<feature type="transmembrane region" description="Helical" evidence="7">
    <location>
        <begin position="149"/>
        <end position="170"/>
    </location>
</feature>
<feature type="region of interest" description="Disordered" evidence="6">
    <location>
        <begin position="1"/>
        <end position="21"/>
    </location>
</feature>
<keyword evidence="4 7" id="KW-1133">Transmembrane helix</keyword>
<dbReference type="GO" id="GO:0005886">
    <property type="term" value="C:plasma membrane"/>
    <property type="evidence" value="ECO:0007669"/>
    <property type="project" value="TreeGrafter"/>
</dbReference>
<dbReference type="EMBL" id="JAQJZL010000010">
    <property type="protein sequence ID" value="KAJ6034995.1"/>
    <property type="molecule type" value="Genomic_DNA"/>
</dbReference>
<feature type="transmembrane region" description="Helical" evidence="7">
    <location>
        <begin position="319"/>
        <end position="344"/>
    </location>
</feature>
<feature type="domain" description="Major facilitator superfamily (MFS) profile" evidence="8">
    <location>
        <begin position="55"/>
        <end position="546"/>
    </location>
</feature>
<feature type="transmembrane region" description="Helical" evidence="7">
    <location>
        <begin position="249"/>
        <end position="268"/>
    </location>
</feature>
<accession>A0AAD6I826</accession>
<dbReference type="FunFam" id="1.20.1250.20:FF:000489">
    <property type="entry name" value="MFS general substrate transporter"/>
    <property type="match status" value="1"/>
</dbReference>
<evidence type="ECO:0000256" key="6">
    <source>
        <dbReference type="SAM" id="MobiDB-lite"/>
    </source>
</evidence>
<proteinExistence type="inferred from homology"/>
<sequence>MTETKSHTLHVPPTDPSEPWQTIPAQKQINAEKSTSITDTEPKLEYPTWLSVTLILTSVTLAYFLFFLDLAVISTATPAITTQFDSLVDVGWYGGAYQLGSAAFQPLSGKVYSQFSIKWTFLVFFVIFEIGSAICGAAQSSPMFIVGRVISGIGSAGVANGAVTTISAVLPTKKQALFMGLNMGMGQLGLATGPIIGGAFTTNVSWRWCFYINLPLGVIVGGFLLFNTIPEHKPKSPPLKILSTAIKSLDLPGFMLICPAVVMFLLGLQFGGNQYTWDSSVVIGLLAGAAVTFGLFLVWEYRQGDDAMVPFAMLKHRVIWSAAMTMFFSLSSVLVADFYIAIYFQAILDDSPLMSGVHMLPITLGLVMFTMVSGVLISVLGFYLPFLLAGGAISAIGYGLLSTLSPTTPAAKWIGYQILYGISSGCTAAAPYIAIQNLVSTEHISLAMAIIIFWQNIGASTSLIAANAIFSNSLRKQLQQRAALIGHSPDVIVAAGVRSIRDLVSGPELTAVLEAYAKSIDHVMYLGIAVSIAVLVFSPGLGWKDIRKAKKLRAFTNESPENGDKDLVRAEVVGVGSRKASG</sequence>
<feature type="transmembrane region" description="Helical" evidence="7">
    <location>
        <begin position="382"/>
        <end position="401"/>
    </location>
</feature>
<evidence type="ECO:0000256" key="3">
    <source>
        <dbReference type="ARBA" id="ARBA00022692"/>
    </source>
</evidence>
<dbReference type="Gene3D" id="1.20.1250.20">
    <property type="entry name" value="MFS general substrate transporter like domains"/>
    <property type="match status" value="2"/>
</dbReference>
<dbReference type="InterPro" id="IPR011701">
    <property type="entry name" value="MFS"/>
</dbReference>
<evidence type="ECO:0000313" key="9">
    <source>
        <dbReference type="EMBL" id="KAJ6034995.1"/>
    </source>
</evidence>
<comment type="caution">
    <text evidence="9">The sequence shown here is derived from an EMBL/GenBank/DDBJ whole genome shotgun (WGS) entry which is preliminary data.</text>
</comment>
<keyword evidence="10" id="KW-1185">Reference proteome</keyword>
<evidence type="ECO:0000313" key="10">
    <source>
        <dbReference type="Proteomes" id="UP001219568"/>
    </source>
</evidence>
<evidence type="ECO:0000259" key="8">
    <source>
        <dbReference type="PROSITE" id="PS50850"/>
    </source>
</evidence>
<dbReference type="Pfam" id="PF07690">
    <property type="entry name" value="MFS_1"/>
    <property type="match status" value="1"/>
</dbReference>
<dbReference type="AlphaFoldDB" id="A0AAD6I826"/>
<feature type="transmembrane region" description="Helical" evidence="7">
    <location>
        <begin position="446"/>
        <end position="470"/>
    </location>
</feature>
<feature type="transmembrane region" description="Helical" evidence="7">
    <location>
        <begin position="208"/>
        <end position="229"/>
    </location>
</feature>
<feature type="transmembrane region" description="Helical" evidence="7">
    <location>
        <begin position="49"/>
        <end position="68"/>
    </location>
</feature>